<reference evidence="2" key="1">
    <citation type="journal article" date="2014" name="Int. J. Syst. Evol. Microbiol.">
        <title>Complete genome sequence of Corynebacterium casei LMG S-19264T (=DSM 44701T), isolated from a smear-ripened cheese.</title>
        <authorList>
            <consortium name="US DOE Joint Genome Institute (JGI-PGF)"/>
            <person name="Walter F."/>
            <person name="Albersmeier A."/>
            <person name="Kalinowski J."/>
            <person name="Ruckert C."/>
        </authorList>
    </citation>
    <scope>NUCLEOTIDE SEQUENCE</scope>
    <source>
        <strain evidence="2">CGMCC 1.16067</strain>
    </source>
</reference>
<name>A0A917BI04_9ACTN</name>
<dbReference type="PANTHER" id="PTHR37305:SF1">
    <property type="entry name" value="MEMBRANE PROTEIN"/>
    <property type="match status" value="1"/>
</dbReference>
<feature type="transmembrane region" description="Helical" evidence="1">
    <location>
        <begin position="156"/>
        <end position="174"/>
    </location>
</feature>
<comment type="caution">
    <text evidence="2">The sequence shown here is derived from an EMBL/GenBank/DDBJ whole genome shotgun (WGS) entry which is preliminary data.</text>
</comment>
<evidence type="ECO:0000313" key="2">
    <source>
        <dbReference type="EMBL" id="GGF42031.1"/>
    </source>
</evidence>
<feature type="transmembrane region" description="Helical" evidence="1">
    <location>
        <begin position="243"/>
        <end position="265"/>
    </location>
</feature>
<dbReference type="Pfam" id="PF12730">
    <property type="entry name" value="ABC2_membrane_4"/>
    <property type="match status" value="1"/>
</dbReference>
<gene>
    <name evidence="2" type="ORF">GCM10011519_14830</name>
</gene>
<sequence>MIRDALRYEWARLTTIRSTWWLTGAALVVGIGLALLISALSAHEFGKNPPSGSDIEGLGPFVVTQLAATGQVPSLVGFLLAIVGIFAWGHEYRHGMIRASLTALRSREALWVAKYVVVGAWVVVAQLVTMLVSGVIGEVLLDGYASVLDGATFQTMAWQLLSTLLLTWLAMAFTSLTRSQAFALTAIFLWPLLVENVIRLVFVLVPSLNDAVAVTRLLPFSAQRRMTDVLSEASGTFGDPLSAVGGTVIFGGLTVVLMIAAYVAFTRRDA</sequence>
<keyword evidence="1" id="KW-0812">Transmembrane</keyword>
<reference evidence="2" key="2">
    <citation type="submission" date="2020-09" db="EMBL/GenBank/DDBJ databases">
        <authorList>
            <person name="Sun Q."/>
            <person name="Zhou Y."/>
        </authorList>
    </citation>
    <scope>NUCLEOTIDE SEQUENCE</scope>
    <source>
        <strain evidence="2">CGMCC 1.16067</strain>
    </source>
</reference>
<organism evidence="2 3">
    <name type="scientific">Marmoricola endophyticus</name>
    <dbReference type="NCBI Taxonomy" id="2040280"/>
    <lineage>
        <taxon>Bacteria</taxon>
        <taxon>Bacillati</taxon>
        <taxon>Actinomycetota</taxon>
        <taxon>Actinomycetes</taxon>
        <taxon>Propionibacteriales</taxon>
        <taxon>Nocardioidaceae</taxon>
        <taxon>Marmoricola</taxon>
    </lineage>
</organism>
<dbReference type="AlphaFoldDB" id="A0A917BI04"/>
<feature type="transmembrane region" description="Helical" evidence="1">
    <location>
        <begin position="109"/>
        <end position="136"/>
    </location>
</feature>
<feature type="transmembrane region" description="Helical" evidence="1">
    <location>
        <begin position="181"/>
        <end position="205"/>
    </location>
</feature>
<dbReference type="RefSeq" id="WP_188779200.1">
    <property type="nucleotide sequence ID" value="NZ_BMKQ01000001.1"/>
</dbReference>
<feature type="transmembrane region" description="Helical" evidence="1">
    <location>
        <begin position="20"/>
        <end position="42"/>
    </location>
</feature>
<evidence type="ECO:0000256" key="1">
    <source>
        <dbReference type="SAM" id="Phobius"/>
    </source>
</evidence>
<keyword evidence="1" id="KW-1133">Transmembrane helix</keyword>
<proteinExistence type="predicted"/>
<keyword evidence="3" id="KW-1185">Reference proteome</keyword>
<evidence type="ECO:0000313" key="3">
    <source>
        <dbReference type="Proteomes" id="UP000649179"/>
    </source>
</evidence>
<protein>
    <submittedName>
        <fullName evidence="2">ABC transporter</fullName>
    </submittedName>
</protein>
<keyword evidence="1" id="KW-0472">Membrane</keyword>
<dbReference type="EMBL" id="BMKQ01000001">
    <property type="protein sequence ID" value="GGF42031.1"/>
    <property type="molecule type" value="Genomic_DNA"/>
</dbReference>
<feature type="transmembrane region" description="Helical" evidence="1">
    <location>
        <begin position="62"/>
        <end position="88"/>
    </location>
</feature>
<accession>A0A917BI04</accession>
<dbReference type="PANTHER" id="PTHR37305">
    <property type="entry name" value="INTEGRAL MEMBRANE PROTEIN-RELATED"/>
    <property type="match status" value="1"/>
</dbReference>
<dbReference type="Proteomes" id="UP000649179">
    <property type="component" value="Unassembled WGS sequence"/>
</dbReference>